<evidence type="ECO:0000256" key="3">
    <source>
        <dbReference type="ARBA" id="ARBA00022692"/>
    </source>
</evidence>
<evidence type="ECO:0000313" key="11">
    <source>
        <dbReference type="EMBL" id="CAF2072580.1"/>
    </source>
</evidence>
<dbReference type="PROSITE" id="PS51847">
    <property type="entry name" value="SMP"/>
    <property type="match status" value="1"/>
</dbReference>
<protein>
    <recommendedName>
        <fullName evidence="10">SMP-LTD domain-containing protein</fullName>
    </recommendedName>
</protein>
<keyword evidence="2" id="KW-0813">Transport</keyword>
<dbReference type="GO" id="GO:0008289">
    <property type="term" value="F:lipid binding"/>
    <property type="evidence" value="ECO:0007669"/>
    <property type="project" value="UniProtKB-KW"/>
</dbReference>
<evidence type="ECO:0000256" key="1">
    <source>
        <dbReference type="ARBA" id="ARBA00004586"/>
    </source>
</evidence>
<dbReference type="InterPro" id="IPR031468">
    <property type="entry name" value="SMP_LBD"/>
</dbReference>
<dbReference type="GO" id="GO:0006869">
    <property type="term" value="P:lipid transport"/>
    <property type="evidence" value="ECO:0007669"/>
    <property type="project" value="UniProtKB-KW"/>
</dbReference>
<feature type="transmembrane region" description="Helical" evidence="9">
    <location>
        <begin position="158"/>
        <end position="180"/>
    </location>
</feature>
<organism evidence="11 12">
    <name type="scientific">Rotaria magnacalcarata</name>
    <dbReference type="NCBI Taxonomy" id="392030"/>
    <lineage>
        <taxon>Eukaryota</taxon>
        <taxon>Metazoa</taxon>
        <taxon>Spiralia</taxon>
        <taxon>Gnathifera</taxon>
        <taxon>Rotifera</taxon>
        <taxon>Eurotatoria</taxon>
        <taxon>Bdelloidea</taxon>
        <taxon>Philodinida</taxon>
        <taxon>Philodinidae</taxon>
        <taxon>Rotaria</taxon>
    </lineage>
</organism>
<proteinExistence type="predicted"/>
<evidence type="ECO:0000313" key="12">
    <source>
        <dbReference type="Proteomes" id="UP000663856"/>
    </source>
</evidence>
<gene>
    <name evidence="11" type="ORF">WKI299_LOCUS14445</name>
</gene>
<keyword evidence="6" id="KW-0445">Lipid transport</keyword>
<keyword evidence="7" id="KW-0446">Lipid-binding</keyword>
<evidence type="ECO:0000256" key="6">
    <source>
        <dbReference type="ARBA" id="ARBA00023055"/>
    </source>
</evidence>
<evidence type="ECO:0000256" key="8">
    <source>
        <dbReference type="ARBA" id="ARBA00023136"/>
    </source>
</evidence>
<evidence type="ECO:0000256" key="4">
    <source>
        <dbReference type="ARBA" id="ARBA00022824"/>
    </source>
</evidence>
<dbReference type="PANTHER" id="PTHR13466:SF0">
    <property type="entry name" value="SMP-LTD DOMAIN-CONTAINING PROTEIN"/>
    <property type="match status" value="1"/>
</dbReference>
<keyword evidence="3 9" id="KW-0812">Transmembrane</keyword>
<keyword evidence="5 9" id="KW-1133">Transmembrane helix</keyword>
<sequence length="659" mass="75443">DENSNIESTYSISRLAMNFSKRPTNDALNVAIVGMAHSDSVRSSQDIFSTTTSEQVKDIIMNNVRQELYRSSSQAPSESSQDDYTLHRIDFPDRSMKYGVSQNDIHARKSTILLAGPKFRCHTVEPEIQFMRDTVYPISSAVGFLSLMITLWKPISSFFSGFLVGFMIMTSVAYIITRIYMTGKADEMYFTGEIIFGRYDVDCDDSYIRYPVVVRLDNYHLTIQLPTKAKEEENKDKEIRFVGYREYFLKEANLMLVPEANMTRIKYWINEYPIIIQDLKILNKQLYSQAHLEKSNFDADDFFNNSQTVISLFLETGPEKENWFHKLSLVIRKGKDELERANRALMGAPSVNLPVISPTINMIAQSIPGTQIPYVHMKSAEIIGPPYPDTTPTERSDAVALRSQINEVNILSDMAQAKPLFKDLMKEKIELKLKERAVSVLEDLHVEKIDLGKTFPVILKVEPMQWNAKGIWFNLFFFYRDSLKITIKTRLVLQPLLNYNPDYDQPIKLDNDDLLQRQKLLAKEPEIPENAASRKLGTLLTKLTTNKHFQRFAALKPVVGVIEKLSNAELGANVELTSFSGIMTINIPAPPNDRIWIDFHSYSLIHDFLEASIRDELKRMAVLPCMDDQLLSFFRDWVIDAIAEIASKPGNPLIDSYKS</sequence>
<dbReference type="AlphaFoldDB" id="A0A816RE92"/>
<accession>A0A816RE92</accession>
<evidence type="ECO:0000256" key="5">
    <source>
        <dbReference type="ARBA" id="ARBA00022989"/>
    </source>
</evidence>
<keyword evidence="4" id="KW-0256">Endoplasmic reticulum</keyword>
<dbReference type="Proteomes" id="UP000663856">
    <property type="component" value="Unassembled WGS sequence"/>
</dbReference>
<name>A0A816RE92_9BILA</name>
<evidence type="ECO:0000259" key="10">
    <source>
        <dbReference type="PROSITE" id="PS51847"/>
    </source>
</evidence>
<reference evidence="11" key="1">
    <citation type="submission" date="2021-02" db="EMBL/GenBank/DDBJ databases">
        <authorList>
            <person name="Nowell W R."/>
        </authorList>
    </citation>
    <scope>NUCLEOTIDE SEQUENCE</scope>
</reference>
<feature type="domain" description="SMP-LTD" evidence="10">
    <location>
        <begin position="401"/>
        <end position="657"/>
    </location>
</feature>
<evidence type="ECO:0000256" key="2">
    <source>
        <dbReference type="ARBA" id="ARBA00022448"/>
    </source>
</evidence>
<dbReference type="GO" id="GO:0005789">
    <property type="term" value="C:endoplasmic reticulum membrane"/>
    <property type="evidence" value="ECO:0007669"/>
    <property type="project" value="UniProtKB-SubCell"/>
</dbReference>
<dbReference type="EMBL" id="CAJNRF010005631">
    <property type="protein sequence ID" value="CAF2072580.1"/>
    <property type="molecule type" value="Genomic_DNA"/>
</dbReference>
<feature type="non-terminal residue" evidence="11">
    <location>
        <position position="1"/>
    </location>
</feature>
<keyword evidence="8 9" id="KW-0472">Membrane</keyword>
<comment type="caution">
    <text evidence="11">The sequence shown here is derived from an EMBL/GenBank/DDBJ whole genome shotgun (WGS) entry which is preliminary data.</text>
</comment>
<evidence type="ECO:0000256" key="9">
    <source>
        <dbReference type="SAM" id="Phobius"/>
    </source>
</evidence>
<dbReference type="PANTHER" id="PTHR13466">
    <property type="entry name" value="TEX2 PROTEIN-RELATED"/>
    <property type="match status" value="1"/>
</dbReference>
<evidence type="ECO:0000256" key="7">
    <source>
        <dbReference type="ARBA" id="ARBA00023121"/>
    </source>
</evidence>
<comment type="subcellular location">
    <subcellularLocation>
        <location evidence="1">Endoplasmic reticulum membrane</location>
    </subcellularLocation>
</comment>